<dbReference type="STRING" id="686832.A0A0C2YME0"/>
<feature type="region of interest" description="Disordered" evidence="1">
    <location>
        <begin position="126"/>
        <end position="167"/>
    </location>
</feature>
<dbReference type="EMBL" id="KN831778">
    <property type="protein sequence ID" value="KIM42152.1"/>
    <property type="molecule type" value="Genomic_DNA"/>
</dbReference>
<dbReference type="Proteomes" id="UP000053424">
    <property type="component" value="Unassembled WGS sequence"/>
</dbReference>
<sequence>MFYQAVVAFLAFAFTFVQSAPTAALDAATLLKNGQEAQNLNAQFKTIKLSDACGGTGLTAACVGNAISNCVNNAWNSTNGACSKSQQCFAIPNVQSNGTTLTCTSEKNALSVINASGAKGGIAGADASGSTNGTDSSSSSDPSSSSTAVEPSGATPSPSPESSATPTVTVTVTVTPNATTLPATIRTLSPQEASSALSSILAQGTSIPSSASATSIDSASPTATTSLPPSTIILLTAAPETSASASLSASASTASTSASTTIILLTAASETSVPPSLSASAAAASISASSDSSGGYGYGGY</sequence>
<keyword evidence="4" id="KW-1185">Reference proteome</keyword>
<dbReference type="HOGENOM" id="CLU_082173_0_0_1"/>
<evidence type="ECO:0008006" key="5">
    <source>
        <dbReference type="Google" id="ProtNLM"/>
    </source>
</evidence>
<reference evidence="4" key="2">
    <citation type="submission" date="2015-01" db="EMBL/GenBank/DDBJ databases">
        <title>Evolutionary Origins and Diversification of the Mycorrhizal Mutualists.</title>
        <authorList>
            <consortium name="DOE Joint Genome Institute"/>
            <consortium name="Mycorrhizal Genomics Consortium"/>
            <person name="Kohler A."/>
            <person name="Kuo A."/>
            <person name="Nagy L.G."/>
            <person name="Floudas D."/>
            <person name="Copeland A."/>
            <person name="Barry K.W."/>
            <person name="Cichocki N."/>
            <person name="Veneault-Fourrey C."/>
            <person name="LaButti K."/>
            <person name="Lindquist E.A."/>
            <person name="Lipzen A."/>
            <person name="Lundell T."/>
            <person name="Morin E."/>
            <person name="Murat C."/>
            <person name="Riley R."/>
            <person name="Ohm R."/>
            <person name="Sun H."/>
            <person name="Tunlid A."/>
            <person name="Henrissat B."/>
            <person name="Grigoriev I.V."/>
            <person name="Hibbett D.S."/>
            <person name="Martin F."/>
        </authorList>
    </citation>
    <scope>NUCLEOTIDE SEQUENCE [LARGE SCALE GENOMIC DNA]</scope>
    <source>
        <strain evidence="4">h7</strain>
    </source>
</reference>
<evidence type="ECO:0000256" key="1">
    <source>
        <dbReference type="SAM" id="MobiDB-lite"/>
    </source>
</evidence>
<dbReference type="OrthoDB" id="2802667at2759"/>
<feature type="chain" id="PRO_5002159703" description="Carbohydrate-binding module family 19 domain-containing protein" evidence="2">
    <location>
        <begin position="20"/>
        <end position="301"/>
    </location>
</feature>
<organism evidence="3 4">
    <name type="scientific">Hebeloma cylindrosporum</name>
    <dbReference type="NCBI Taxonomy" id="76867"/>
    <lineage>
        <taxon>Eukaryota</taxon>
        <taxon>Fungi</taxon>
        <taxon>Dikarya</taxon>
        <taxon>Basidiomycota</taxon>
        <taxon>Agaricomycotina</taxon>
        <taxon>Agaricomycetes</taxon>
        <taxon>Agaricomycetidae</taxon>
        <taxon>Agaricales</taxon>
        <taxon>Agaricineae</taxon>
        <taxon>Hymenogastraceae</taxon>
        <taxon>Hebeloma</taxon>
    </lineage>
</organism>
<accession>A0A0C2YME0</accession>
<name>A0A0C2YME0_HEBCY</name>
<gene>
    <name evidence="3" type="ORF">M413DRAFT_444619</name>
</gene>
<proteinExistence type="predicted"/>
<reference evidence="3 4" key="1">
    <citation type="submission" date="2014-04" db="EMBL/GenBank/DDBJ databases">
        <authorList>
            <consortium name="DOE Joint Genome Institute"/>
            <person name="Kuo A."/>
            <person name="Gay G."/>
            <person name="Dore J."/>
            <person name="Kohler A."/>
            <person name="Nagy L.G."/>
            <person name="Floudas D."/>
            <person name="Copeland A."/>
            <person name="Barry K.W."/>
            <person name="Cichocki N."/>
            <person name="Veneault-Fourrey C."/>
            <person name="LaButti K."/>
            <person name="Lindquist E.A."/>
            <person name="Lipzen A."/>
            <person name="Lundell T."/>
            <person name="Morin E."/>
            <person name="Murat C."/>
            <person name="Sun H."/>
            <person name="Tunlid A."/>
            <person name="Henrissat B."/>
            <person name="Grigoriev I.V."/>
            <person name="Hibbett D.S."/>
            <person name="Martin F."/>
            <person name="Nordberg H.P."/>
            <person name="Cantor M.N."/>
            <person name="Hua S.X."/>
        </authorList>
    </citation>
    <scope>NUCLEOTIDE SEQUENCE [LARGE SCALE GENOMIC DNA]</scope>
    <source>
        <strain evidence="4">h7</strain>
    </source>
</reference>
<protein>
    <recommendedName>
        <fullName evidence="5">Carbohydrate-binding module family 19 domain-containing protein</fullName>
    </recommendedName>
</protein>
<evidence type="ECO:0000313" key="3">
    <source>
        <dbReference type="EMBL" id="KIM42152.1"/>
    </source>
</evidence>
<evidence type="ECO:0000313" key="4">
    <source>
        <dbReference type="Proteomes" id="UP000053424"/>
    </source>
</evidence>
<feature type="signal peptide" evidence="2">
    <location>
        <begin position="1"/>
        <end position="19"/>
    </location>
</feature>
<keyword evidence="2" id="KW-0732">Signal</keyword>
<dbReference type="AlphaFoldDB" id="A0A0C2YME0"/>
<evidence type="ECO:0000256" key="2">
    <source>
        <dbReference type="SAM" id="SignalP"/>
    </source>
</evidence>